<dbReference type="Proteomes" id="UP000194948">
    <property type="component" value="Chromosome"/>
</dbReference>
<keyword evidence="1" id="KW-1133">Transmembrane helix</keyword>
<keyword evidence="1" id="KW-0472">Membrane</keyword>
<dbReference type="AlphaFoldDB" id="A0AAQ3W5Q0"/>
<reference evidence="2" key="1">
    <citation type="submission" date="2017-05" db="EMBL/GenBank/DDBJ databases">
        <authorList>
            <consortium name="The Broad Institute Genomics Platform"/>
            <consortium name="The Broad Institute Genomic Center for Infectious Diseases"/>
            <person name="Earl A."/>
            <person name="Manson A."/>
            <person name="Schwartman J."/>
            <person name="Gilmore M."/>
            <person name="Abouelleil A."/>
            <person name="Cao P."/>
            <person name="Chapman S."/>
            <person name="Cusick C."/>
            <person name="Shea T."/>
            <person name="Young S."/>
            <person name="Neafsey D."/>
            <person name="Nusbaum C."/>
            <person name="Birren B."/>
        </authorList>
    </citation>
    <scope>NUCLEOTIDE SEQUENCE</scope>
    <source>
        <strain evidence="2">7F3_DIV0205</strain>
    </source>
</reference>
<feature type="transmembrane region" description="Helical" evidence="1">
    <location>
        <begin position="185"/>
        <end position="203"/>
    </location>
</feature>
<gene>
    <name evidence="2" type="ORF">A5821_000371</name>
</gene>
<dbReference type="EMBL" id="CP147244">
    <property type="protein sequence ID" value="WYJ99294.1"/>
    <property type="molecule type" value="Genomic_DNA"/>
</dbReference>
<evidence type="ECO:0000256" key="1">
    <source>
        <dbReference type="SAM" id="Phobius"/>
    </source>
</evidence>
<sequence>MVNVIKMDLYRMFRSKSTYFVLVGLLSFMIMLILPMNNSIGEPDADVKLGISTNTEELKNIMDLKLLFTIMAGSNSFMMGIVIFSVLFINREEVSGFTKNIAGQVQIRGMLALSKFVSQSVFVLLSFSSGLLVFFTVGNIVFESVKIGNIFDLFKEVGLQFIFHVAFAAIVLGIITLFKQSVASMLVGILITFGGLSYIYKIINDIIHKLVTDKAFNIMNYTITGIIPSVSIDSSVSTIVRGIIVSVVFIVIMLTYSVIMKQKRDVD</sequence>
<organism evidence="2 3">
    <name type="scientific">Candidatus Enterococcus palustris</name>
    <dbReference type="NCBI Taxonomy" id="1834189"/>
    <lineage>
        <taxon>Bacteria</taxon>
        <taxon>Bacillati</taxon>
        <taxon>Bacillota</taxon>
        <taxon>Bacilli</taxon>
        <taxon>Lactobacillales</taxon>
        <taxon>Enterococcaceae</taxon>
        <taxon>Enterococcus</taxon>
    </lineage>
</organism>
<reference evidence="2" key="2">
    <citation type="submission" date="2024-03" db="EMBL/GenBank/DDBJ databases">
        <title>The Genome Sequence of Enterococcus sp. DIV0205d.</title>
        <authorList>
            <consortium name="The Broad Institute Genomics Platform"/>
            <consortium name="The Broad Institute Microbial Omics Core"/>
            <consortium name="The Broad Institute Genomic Center for Infectious Diseases"/>
            <person name="Earl A."/>
            <person name="Manson A."/>
            <person name="Gilmore M."/>
            <person name="Schwartman J."/>
            <person name="Shea T."/>
            <person name="Abouelleil A."/>
            <person name="Cao P."/>
            <person name="Chapman S."/>
            <person name="Cusick C."/>
            <person name="Young S."/>
            <person name="Neafsey D."/>
            <person name="Nusbaum C."/>
            <person name="Birren B."/>
        </authorList>
    </citation>
    <scope>NUCLEOTIDE SEQUENCE</scope>
    <source>
        <strain evidence="2">7F3_DIV0205</strain>
    </source>
</reference>
<feature type="transmembrane region" description="Helical" evidence="1">
    <location>
        <begin position="17"/>
        <end position="36"/>
    </location>
</feature>
<name>A0AAQ3W5Q0_9ENTE</name>
<accession>A0AAQ3W5Q0</accession>
<dbReference type="RefSeq" id="WP_086312819.1">
    <property type="nucleotide sequence ID" value="NZ_CP147244.1"/>
</dbReference>
<feature type="transmembrane region" description="Helical" evidence="1">
    <location>
        <begin position="66"/>
        <end position="89"/>
    </location>
</feature>
<feature type="transmembrane region" description="Helical" evidence="1">
    <location>
        <begin position="239"/>
        <end position="259"/>
    </location>
</feature>
<protein>
    <submittedName>
        <fullName evidence="2">Uncharacterized protein</fullName>
    </submittedName>
</protein>
<keyword evidence="1" id="KW-0812">Transmembrane</keyword>
<evidence type="ECO:0000313" key="2">
    <source>
        <dbReference type="EMBL" id="WYJ99294.1"/>
    </source>
</evidence>
<proteinExistence type="predicted"/>
<feature type="transmembrane region" description="Helical" evidence="1">
    <location>
        <begin position="116"/>
        <end position="137"/>
    </location>
</feature>
<evidence type="ECO:0000313" key="3">
    <source>
        <dbReference type="Proteomes" id="UP000194948"/>
    </source>
</evidence>
<feature type="transmembrane region" description="Helical" evidence="1">
    <location>
        <begin position="157"/>
        <end position="178"/>
    </location>
</feature>
<keyword evidence="3" id="KW-1185">Reference proteome</keyword>